<evidence type="ECO:0000313" key="3">
    <source>
        <dbReference type="EMBL" id="CAB4704764.1"/>
    </source>
</evidence>
<dbReference type="EMBL" id="CAEZXZ010000086">
    <property type="protein sequence ID" value="CAB4704764.1"/>
    <property type="molecule type" value="Genomic_DNA"/>
</dbReference>
<dbReference type="PANTHER" id="PTHR34406:SF1">
    <property type="entry name" value="PROTEIN YCEI"/>
    <property type="match status" value="1"/>
</dbReference>
<dbReference type="SUPFAM" id="SSF101874">
    <property type="entry name" value="YceI-like"/>
    <property type="match status" value="1"/>
</dbReference>
<dbReference type="InterPro" id="IPR036761">
    <property type="entry name" value="TTHA0802/YceI-like_sf"/>
</dbReference>
<evidence type="ECO:0000313" key="4">
    <source>
        <dbReference type="EMBL" id="CAB4749358.1"/>
    </source>
</evidence>
<organism evidence="4">
    <name type="scientific">freshwater metagenome</name>
    <dbReference type="NCBI Taxonomy" id="449393"/>
    <lineage>
        <taxon>unclassified sequences</taxon>
        <taxon>metagenomes</taxon>
        <taxon>ecological metagenomes</taxon>
    </lineage>
</organism>
<dbReference type="AlphaFoldDB" id="A0A6J6TQI4"/>
<feature type="domain" description="Lipid/polyisoprenoid-binding YceI-like" evidence="1">
    <location>
        <begin position="10"/>
        <end position="178"/>
    </location>
</feature>
<sequence>MSNLSPATGTWIIDPFHTTIGFWVRHAMVAKVRGSFGTYSGSFTIDGDNLSASRAELTIEAASINTNSADRDAHLASADFLDAENFPTLTFVSTGVAAKGDEILVTGDLTIHGVTNSVEVKYEFVGASTDPYGTNKVGFEGTAKISRKDFGLVWNAALETGGVLVGDEIHLTFDVEANKQ</sequence>
<dbReference type="PANTHER" id="PTHR34406">
    <property type="entry name" value="PROTEIN YCEI"/>
    <property type="match status" value="1"/>
</dbReference>
<protein>
    <submittedName>
        <fullName evidence="4">Unannotated protein</fullName>
    </submittedName>
</protein>
<dbReference type="Pfam" id="PF04264">
    <property type="entry name" value="YceI"/>
    <property type="match status" value="1"/>
</dbReference>
<proteinExistence type="predicted"/>
<dbReference type="EMBL" id="CAFBPJ010000216">
    <property type="protein sequence ID" value="CAB5029185.1"/>
    <property type="molecule type" value="Genomic_DNA"/>
</dbReference>
<dbReference type="EMBL" id="CAEZWW010000033">
    <property type="protein sequence ID" value="CAB4667292.1"/>
    <property type="molecule type" value="Genomic_DNA"/>
</dbReference>
<gene>
    <name evidence="2" type="ORF">UFOPK2310_00416</name>
    <name evidence="3" type="ORF">UFOPK2625_00686</name>
    <name evidence="4" type="ORF">UFOPK2809_00817</name>
    <name evidence="5" type="ORF">UFOPK4043_01081</name>
    <name evidence="6" type="ORF">UFOPK4092_01449</name>
</gene>
<evidence type="ECO:0000313" key="6">
    <source>
        <dbReference type="EMBL" id="CAB5029185.1"/>
    </source>
</evidence>
<name>A0A6J6TQI4_9ZZZZ</name>
<evidence type="ECO:0000313" key="2">
    <source>
        <dbReference type="EMBL" id="CAB4667292.1"/>
    </source>
</evidence>
<dbReference type="InterPro" id="IPR007372">
    <property type="entry name" value="Lipid/polyisoprenoid-bd_YceI"/>
</dbReference>
<dbReference type="SMART" id="SM00867">
    <property type="entry name" value="YceI"/>
    <property type="match status" value="1"/>
</dbReference>
<dbReference type="Gene3D" id="2.40.128.110">
    <property type="entry name" value="Lipid/polyisoprenoid-binding, YceI-like"/>
    <property type="match status" value="1"/>
</dbReference>
<accession>A0A6J6TQI4</accession>
<evidence type="ECO:0000259" key="1">
    <source>
        <dbReference type="SMART" id="SM00867"/>
    </source>
</evidence>
<reference evidence="4" key="1">
    <citation type="submission" date="2020-05" db="EMBL/GenBank/DDBJ databases">
        <authorList>
            <person name="Chiriac C."/>
            <person name="Salcher M."/>
            <person name="Ghai R."/>
            <person name="Kavagutti S V."/>
        </authorList>
    </citation>
    <scope>NUCLEOTIDE SEQUENCE</scope>
</reference>
<dbReference type="EMBL" id="CAFBPA010000167">
    <property type="protein sequence ID" value="CAB5011644.1"/>
    <property type="molecule type" value="Genomic_DNA"/>
</dbReference>
<evidence type="ECO:0000313" key="5">
    <source>
        <dbReference type="EMBL" id="CAB5011644.1"/>
    </source>
</evidence>
<dbReference type="EMBL" id="CAEZZA010000098">
    <property type="protein sequence ID" value="CAB4749358.1"/>
    <property type="molecule type" value="Genomic_DNA"/>
</dbReference>